<name>A0AC35UCW1_9BILA</name>
<dbReference type="Proteomes" id="UP000095286">
    <property type="component" value="Unplaced"/>
</dbReference>
<accession>A0AC35UCW1</accession>
<reference evidence="2" key="1">
    <citation type="submission" date="2016-11" db="UniProtKB">
        <authorList>
            <consortium name="WormBaseParasite"/>
        </authorList>
    </citation>
    <scope>IDENTIFICATION</scope>
    <source>
        <strain evidence="2">KR3021</strain>
    </source>
</reference>
<evidence type="ECO:0000313" key="1">
    <source>
        <dbReference type="Proteomes" id="UP000095286"/>
    </source>
</evidence>
<proteinExistence type="predicted"/>
<protein>
    <submittedName>
        <fullName evidence="2">WD_REPEATS_REGION domain-containing protein</fullName>
    </submittedName>
</protein>
<evidence type="ECO:0000313" key="2">
    <source>
        <dbReference type="WBParaSite" id="RSKR_0000949200.1"/>
    </source>
</evidence>
<dbReference type="WBParaSite" id="RSKR_0000949200.1">
    <property type="protein sequence ID" value="RSKR_0000949200.1"/>
    <property type="gene ID" value="RSKR_0000949200"/>
</dbReference>
<organism evidence="1 2">
    <name type="scientific">Rhabditophanes sp. KR3021</name>
    <dbReference type="NCBI Taxonomy" id="114890"/>
    <lineage>
        <taxon>Eukaryota</taxon>
        <taxon>Metazoa</taxon>
        <taxon>Ecdysozoa</taxon>
        <taxon>Nematoda</taxon>
        <taxon>Chromadorea</taxon>
        <taxon>Rhabditida</taxon>
        <taxon>Tylenchina</taxon>
        <taxon>Panagrolaimomorpha</taxon>
        <taxon>Strongyloidoidea</taxon>
        <taxon>Alloionematidae</taxon>
        <taxon>Rhabditophanes</taxon>
    </lineage>
</organism>
<sequence>MAPNSFQMPQNTGMKISVNDHLDRVKEEFNTLAAQIQALRADLEKSNQEKETLQRHYMMYYEMSCGVSMEMHKQGEISKRLCAILNQIIPLLPVEHQGSALTASERAKQVSNQEVQQLVNAQMQQQQMSMINGMGMLTNPAASAAMAAAGAQGNMNPAYAFAAAAAANMNMPNMSMANMHSLMKQSMSPAVVTPNNFNFNNATVERSQSRTKSKSPSIEPSSSKKMKIELENEGDLEIDVSNEDNISQTGTQYSNGHARRDGRDSVHSNLSSDSRASTRKQINATTDMNAMASQLLSNPSLCSFAAGRPNLQMFDPISQARALSIANTTPTGNSVKPCYTFKSDASATLQPVNFPTDAFSGPGIPSTFKTAHILPHGEVKPVISQFGIWKYTQTVSDELDTSSQACYALAISKDNKLCFSCSADGNINIWDILSRTLVASLPGHLDGASCIDISKDGNTLWTGGLDNTVRSWDIRKHEQVEKIDFTHQIFSLGCSPAEDWIAVGLENSAIDVINTTNQSTKYSLHMHESCVLSLKFASTGKFFVSTGKDNVLNCWRAPYGANIFQVKEQSSVLSCDISFDDKYVVTGSGEKKATVYEINY</sequence>